<evidence type="ECO:0000259" key="1">
    <source>
        <dbReference type="Pfam" id="PF20376"/>
    </source>
</evidence>
<evidence type="ECO:0000313" key="2">
    <source>
        <dbReference type="EMBL" id="MBF8457311.1"/>
    </source>
</evidence>
<feature type="domain" description="DUF6671" evidence="1">
    <location>
        <begin position="70"/>
        <end position="286"/>
    </location>
</feature>
<evidence type="ECO:0000313" key="3">
    <source>
        <dbReference type="Proteomes" id="UP000660070"/>
    </source>
</evidence>
<dbReference type="RefSeq" id="WP_196079817.1">
    <property type="nucleotide sequence ID" value="NZ_JADPVI010000002.1"/>
</dbReference>
<dbReference type="Proteomes" id="UP000660070">
    <property type="component" value="Unassembled WGS sequence"/>
</dbReference>
<dbReference type="InterPro" id="IPR046612">
    <property type="entry name" value="DUF6671"/>
</dbReference>
<accession>A0ABS0FC82</accession>
<reference evidence="2 3" key="1">
    <citation type="submission" date="2020-11" db="EMBL/GenBank/DDBJ databases">
        <title>Kaistella gelatinilytica sp. nov., a flavobacterium isolated from Antarctic Soil.</title>
        <authorList>
            <person name="Li J."/>
        </authorList>
    </citation>
    <scope>NUCLEOTIDE SEQUENCE [LARGE SCALE GENOMIC DNA]</scope>
    <source>
        <strain evidence="2 3">G5-32</strain>
    </source>
</reference>
<protein>
    <recommendedName>
        <fullName evidence="1">DUF6671 domain-containing protein</fullName>
    </recommendedName>
</protein>
<gene>
    <name evidence="2" type="ORF">IV494_08955</name>
</gene>
<dbReference type="EMBL" id="JADPVI010000002">
    <property type="protein sequence ID" value="MBF8457311.1"/>
    <property type="molecule type" value="Genomic_DNA"/>
</dbReference>
<comment type="caution">
    <text evidence="2">The sequence shown here is derived from an EMBL/GenBank/DDBJ whole genome shotgun (WGS) entry which is preliminary data.</text>
</comment>
<organism evidence="2 3">
    <name type="scientific">Kaistella gelatinilytica</name>
    <dbReference type="NCBI Taxonomy" id="2787636"/>
    <lineage>
        <taxon>Bacteria</taxon>
        <taxon>Pseudomonadati</taxon>
        <taxon>Bacteroidota</taxon>
        <taxon>Flavobacteriia</taxon>
        <taxon>Flavobacteriales</taxon>
        <taxon>Weeksellaceae</taxon>
        <taxon>Chryseobacterium group</taxon>
        <taxon>Kaistella</taxon>
    </lineage>
</organism>
<name>A0ABS0FC82_9FLAO</name>
<keyword evidence="3" id="KW-1185">Reference proteome</keyword>
<dbReference type="Pfam" id="PF20376">
    <property type="entry name" value="DUF6671"/>
    <property type="match status" value="1"/>
</dbReference>
<sequence length="286" mass="32305">MSADTKQISFKDRRLIIATKHGKESVIAPIVEKYLGAICFVDENFDTDLLGTFTGEIERKHDVISTVREKCLKAMELNHCELGIASEGSFGPHPMVFFSSADEEFLIFIDKKNNLEIIVRELSTETNFSGKSIKNVDELLQFANSVHFPSHAMILRKSPDENDSIFKGINDISTLKDTFNKLSAEFHEVYAETDMRAMYNPSRMKVIENAAKKLVEKINSLCPECKMPGFGITSSKKGLPCSSCHRPTRSVLSYISVCKHCDFSDENKFPHDIMVEDPMYCDHCNP</sequence>
<proteinExistence type="predicted"/>